<dbReference type="PANTHER" id="PTHR19290:SF162">
    <property type="entry name" value="TRANSCRIPTION FACTOR ATOH7"/>
    <property type="match status" value="1"/>
</dbReference>
<organism evidence="8 9">
    <name type="scientific">Ditylenchus destructor</name>
    <dbReference type="NCBI Taxonomy" id="166010"/>
    <lineage>
        <taxon>Eukaryota</taxon>
        <taxon>Metazoa</taxon>
        <taxon>Ecdysozoa</taxon>
        <taxon>Nematoda</taxon>
        <taxon>Chromadorea</taxon>
        <taxon>Rhabditida</taxon>
        <taxon>Tylenchina</taxon>
        <taxon>Tylenchomorpha</taxon>
        <taxon>Sphaerularioidea</taxon>
        <taxon>Anguinidae</taxon>
        <taxon>Anguininae</taxon>
        <taxon>Ditylenchus</taxon>
    </lineage>
</organism>
<dbReference type="PANTHER" id="PTHR19290">
    <property type="entry name" value="BASIC HELIX-LOOP-HELIX PROTEIN NEUROGENIN-RELATED"/>
    <property type="match status" value="1"/>
</dbReference>
<sequence>MAKVRENITSAIEIPCSSGSATAWDPPKFGYDFYYNSSSFNSSYLSHANKYSAPNYQLRGAWQLPTPDKHLLPAKMNIHSPSDQTSLHWESGFSNNSDLEMNEPKSSGEKRRKCGSLRRYKTPSPQLLRIRREAANARERRRMNSLNVAFEQLRTVLPEMDNGRRLSKYETLQMAQRYIDCLNELLSKSSH</sequence>
<evidence type="ECO:0000256" key="5">
    <source>
        <dbReference type="ARBA" id="ARBA00023242"/>
    </source>
</evidence>
<dbReference type="GO" id="GO:0000981">
    <property type="term" value="F:DNA-binding transcription factor activity, RNA polymerase II-specific"/>
    <property type="evidence" value="ECO:0007669"/>
    <property type="project" value="TreeGrafter"/>
</dbReference>
<dbReference type="GO" id="GO:0007423">
    <property type="term" value="P:sensory organ development"/>
    <property type="evidence" value="ECO:0007669"/>
    <property type="project" value="TreeGrafter"/>
</dbReference>
<keyword evidence="4" id="KW-0524">Neurogenesis</keyword>
<evidence type="ECO:0000259" key="7">
    <source>
        <dbReference type="PROSITE" id="PS50888"/>
    </source>
</evidence>
<dbReference type="SUPFAM" id="SSF47459">
    <property type="entry name" value="HLH, helix-loop-helix DNA-binding domain"/>
    <property type="match status" value="1"/>
</dbReference>
<evidence type="ECO:0000256" key="4">
    <source>
        <dbReference type="ARBA" id="ARBA00022902"/>
    </source>
</evidence>
<evidence type="ECO:0000256" key="3">
    <source>
        <dbReference type="ARBA" id="ARBA00022782"/>
    </source>
</evidence>
<feature type="domain" description="BHLH" evidence="7">
    <location>
        <begin position="130"/>
        <end position="182"/>
    </location>
</feature>
<dbReference type="InterPro" id="IPR011598">
    <property type="entry name" value="bHLH_dom"/>
</dbReference>
<dbReference type="GO" id="GO:0046983">
    <property type="term" value="F:protein dimerization activity"/>
    <property type="evidence" value="ECO:0007669"/>
    <property type="project" value="InterPro"/>
</dbReference>
<keyword evidence="5" id="KW-0539">Nucleus</keyword>
<feature type="region of interest" description="Disordered" evidence="6">
    <location>
        <begin position="82"/>
        <end position="115"/>
    </location>
</feature>
<dbReference type="GO" id="GO:0005634">
    <property type="term" value="C:nucleus"/>
    <property type="evidence" value="ECO:0007669"/>
    <property type="project" value="UniProtKB-SubCell"/>
</dbReference>
<comment type="caution">
    <text evidence="8">The sequence shown here is derived from an EMBL/GenBank/DDBJ whole genome shotgun (WGS) entry which is preliminary data.</text>
</comment>
<evidence type="ECO:0000313" key="9">
    <source>
        <dbReference type="Proteomes" id="UP001201812"/>
    </source>
</evidence>
<dbReference type="SMART" id="SM00353">
    <property type="entry name" value="HLH"/>
    <property type="match status" value="1"/>
</dbReference>
<dbReference type="Proteomes" id="UP001201812">
    <property type="component" value="Unassembled WGS sequence"/>
</dbReference>
<dbReference type="GO" id="GO:0070888">
    <property type="term" value="F:E-box binding"/>
    <property type="evidence" value="ECO:0007669"/>
    <property type="project" value="TreeGrafter"/>
</dbReference>
<dbReference type="AlphaFoldDB" id="A0AAD4N6C8"/>
<dbReference type="EMBL" id="JAKKPZ010000010">
    <property type="protein sequence ID" value="KAI1716353.1"/>
    <property type="molecule type" value="Genomic_DNA"/>
</dbReference>
<feature type="compositionally biased region" description="Polar residues" evidence="6">
    <location>
        <begin position="82"/>
        <end position="99"/>
    </location>
</feature>
<keyword evidence="8" id="KW-0238">DNA-binding</keyword>
<proteinExistence type="predicted"/>
<dbReference type="GO" id="GO:0045944">
    <property type="term" value="P:positive regulation of transcription by RNA polymerase II"/>
    <property type="evidence" value="ECO:0007669"/>
    <property type="project" value="TreeGrafter"/>
</dbReference>
<name>A0AAD4N6C8_9BILA</name>
<dbReference type="PROSITE" id="PS50888">
    <property type="entry name" value="BHLH"/>
    <property type="match status" value="1"/>
</dbReference>
<evidence type="ECO:0000256" key="6">
    <source>
        <dbReference type="SAM" id="MobiDB-lite"/>
    </source>
</evidence>
<accession>A0AAD4N6C8</accession>
<dbReference type="InterPro" id="IPR050359">
    <property type="entry name" value="bHLH_transcription_factors"/>
</dbReference>
<dbReference type="InterPro" id="IPR036638">
    <property type="entry name" value="HLH_DNA-bd_sf"/>
</dbReference>
<dbReference type="CDD" id="cd11430">
    <property type="entry name" value="bHLH_TS_ATOH1_like"/>
    <property type="match status" value="1"/>
</dbReference>
<dbReference type="GO" id="GO:0061564">
    <property type="term" value="P:axon development"/>
    <property type="evidence" value="ECO:0007669"/>
    <property type="project" value="TreeGrafter"/>
</dbReference>
<keyword evidence="3" id="KW-0221">Differentiation</keyword>
<evidence type="ECO:0000313" key="8">
    <source>
        <dbReference type="EMBL" id="KAI1716353.1"/>
    </source>
</evidence>
<keyword evidence="9" id="KW-1185">Reference proteome</keyword>
<comment type="subcellular location">
    <subcellularLocation>
        <location evidence="1">Nucleus</location>
    </subcellularLocation>
</comment>
<dbReference type="Pfam" id="PF00010">
    <property type="entry name" value="HLH"/>
    <property type="match status" value="1"/>
</dbReference>
<evidence type="ECO:0000256" key="1">
    <source>
        <dbReference type="ARBA" id="ARBA00004123"/>
    </source>
</evidence>
<reference evidence="8" key="1">
    <citation type="submission" date="2022-01" db="EMBL/GenBank/DDBJ databases">
        <title>Genome Sequence Resource for Two Populations of Ditylenchus destructor, the Migratory Endoparasitic Phytonematode.</title>
        <authorList>
            <person name="Zhang H."/>
            <person name="Lin R."/>
            <person name="Xie B."/>
        </authorList>
    </citation>
    <scope>NUCLEOTIDE SEQUENCE</scope>
    <source>
        <strain evidence="8">BazhouSP</strain>
    </source>
</reference>
<keyword evidence="2" id="KW-0217">Developmental protein</keyword>
<dbReference type="Gene3D" id="4.10.280.10">
    <property type="entry name" value="Helix-loop-helix DNA-binding domain"/>
    <property type="match status" value="1"/>
</dbReference>
<evidence type="ECO:0000256" key="2">
    <source>
        <dbReference type="ARBA" id="ARBA00022473"/>
    </source>
</evidence>
<gene>
    <name evidence="8" type="ORF">DdX_07400</name>
</gene>
<protein>
    <submittedName>
        <fullName evidence="8">Helix-loop-helix DNA-binding domain-containing protein</fullName>
    </submittedName>
</protein>